<feature type="signal peptide" evidence="2">
    <location>
        <begin position="1"/>
        <end position="15"/>
    </location>
</feature>
<feature type="non-terminal residue" evidence="3">
    <location>
        <position position="1"/>
    </location>
</feature>
<gene>
    <name evidence="3" type="ORF">CUNI_LOCUS1440</name>
</gene>
<evidence type="ECO:0000256" key="2">
    <source>
        <dbReference type="SAM" id="SignalP"/>
    </source>
</evidence>
<reference evidence="3" key="1">
    <citation type="submission" date="2021-04" db="EMBL/GenBank/DDBJ databases">
        <authorList>
            <consortium name="Molecular Ecology Group"/>
        </authorList>
    </citation>
    <scope>NUCLEOTIDE SEQUENCE</scope>
</reference>
<accession>A0A8S3YKJ5</accession>
<keyword evidence="4" id="KW-1185">Reference proteome</keyword>
<evidence type="ECO:0000313" key="4">
    <source>
        <dbReference type="Proteomes" id="UP000678393"/>
    </source>
</evidence>
<feature type="chain" id="PRO_5035785839" evidence="2">
    <location>
        <begin position="16"/>
        <end position="94"/>
    </location>
</feature>
<name>A0A8S3YKJ5_9EUPU</name>
<evidence type="ECO:0000313" key="3">
    <source>
        <dbReference type="EMBL" id="CAG5115882.1"/>
    </source>
</evidence>
<dbReference type="Proteomes" id="UP000678393">
    <property type="component" value="Unassembled WGS sequence"/>
</dbReference>
<sequence>CFVLLLIIFITAVMCMKKSGNMQLDEMGFRQIPSADYEDDSDSLDSFVMDKNSFPMKPQAYFAAQTSREYHDEPSSGEEDGESSLFEKPLVTRK</sequence>
<dbReference type="AlphaFoldDB" id="A0A8S3YKJ5"/>
<dbReference type="EMBL" id="CAJHNH020000178">
    <property type="protein sequence ID" value="CAG5115882.1"/>
    <property type="molecule type" value="Genomic_DNA"/>
</dbReference>
<proteinExistence type="predicted"/>
<feature type="region of interest" description="Disordered" evidence="1">
    <location>
        <begin position="65"/>
        <end position="94"/>
    </location>
</feature>
<comment type="caution">
    <text evidence="3">The sequence shown here is derived from an EMBL/GenBank/DDBJ whole genome shotgun (WGS) entry which is preliminary data.</text>
</comment>
<protein>
    <submittedName>
        <fullName evidence="3">Uncharacterized protein</fullName>
    </submittedName>
</protein>
<organism evidence="3 4">
    <name type="scientific">Candidula unifasciata</name>
    <dbReference type="NCBI Taxonomy" id="100452"/>
    <lineage>
        <taxon>Eukaryota</taxon>
        <taxon>Metazoa</taxon>
        <taxon>Spiralia</taxon>
        <taxon>Lophotrochozoa</taxon>
        <taxon>Mollusca</taxon>
        <taxon>Gastropoda</taxon>
        <taxon>Heterobranchia</taxon>
        <taxon>Euthyneura</taxon>
        <taxon>Panpulmonata</taxon>
        <taxon>Eupulmonata</taxon>
        <taxon>Stylommatophora</taxon>
        <taxon>Helicina</taxon>
        <taxon>Helicoidea</taxon>
        <taxon>Geomitridae</taxon>
        <taxon>Candidula</taxon>
    </lineage>
</organism>
<evidence type="ECO:0000256" key="1">
    <source>
        <dbReference type="SAM" id="MobiDB-lite"/>
    </source>
</evidence>
<keyword evidence="2" id="KW-0732">Signal</keyword>